<reference evidence="4" key="1">
    <citation type="journal article" date="2019" name="Int. J. Syst. Evol. Microbiol.">
        <title>The Global Catalogue of Microorganisms (GCM) 10K type strain sequencing project: providing services to taxonomists for standard genome sequencing and annotation.</title>
        <authorList>
            <consortium name="The Broad Institute Genomics Platform"/>
            <consortium name="The Broad Institute Genome Sequencing Center for Infectious Disease"/>
            <person name="Wu L."/>
            <person name="Ma J."/>
        </authorList>
    </citation>
    <scope>NUCLEOTIDE SEQUENCE [LARGE SCALE GENOMIC DNA]</scope>
    <source>
        <strain evidence="4">JCM 6924</strain>
    </source>
</reference>
<dbReference type="Gene3D" id="3.40.50.300">
    <property type="entry name" value="P-loop containing nucleotide triphosphate hydrolases"/>
    <property type="match status" value="1"/>
</dbReference>
<dbReference type="Gene3D" id="2.40.10.120">
    <property type="match status" value="1"/>
</dbReference>
<evidence type="ECO:0000313" key="4">
    <source>
        <dbReference type="Proteomes" id="UP001501095"/>
    </source>
</evidence>
<dbReference type="Pfam" id="PF13365">
    <property type="entry name" value="Trypsin_2"/>
    <property type="match status" value="1"/>
</dbReference>
<evidence type="ECO:0000259" key="2">
    <source>
        <dbReference type="Pfam" id="PF20703"/>
    </source>
</evidence>
<organism evidence="3 4">
    <name type="scientific">Streptomyces levis</name>
    <dbReference type="NCBI Taxonomy" id="285566"/>
    <lineage>
        <taxon>Bacteria</taxon>
        <taxon>Bacillati</taxon>
        <taxon>Actinomycetota</taxon>
        <taxon>Actinomycetes</taxon>
        <taxon>Kitasatosporales</taxon>
        <taxon>Streptomycetaceae</taxon>
        <taxon>Streptomyces</taxon>
    </lineage>
</organism>
<dbReference type="InterPro" id="IPR009003">
    <property type="entry name" value="Peptidase_S1_PA"/>
</dbReference>
<dbReference type="InterPro" id="IPR027417">
    <property type="entry name" value="P-loop_NTPase"/>
</dbReference>
<gene>
    <name evidence="3" type="ORF">GCM10010423_07340</name>
</gene>
<accession>A0ABP6AL34</accession>
<dbReference type="Proteomes" id="UP001501095">
    <property type="component" value="Unassembled WGS sequence"/>
</dbReference>
<dbReference type="SUPFAM" id="SSF82171">
    <property type="entry name" value="DPP6 N-terminal domain-like"/>
    <property type="match status" value="1"/>
</dbReference>
<dbReference type="PANTHER" id="PTHR19879:SF9">
    <property type="entry name" value="TRANSCRIPTION INITIATION FACTOR TFIID SUBUNIT 5"/>
    <property type="match status" value="1"/>
</dbReference>
<feature type="region of interest" description="Disordered" evidence="1">
    <location>
        <begin position="1412"/>
        <end position="1435"/>
    </location>
</feature>
<dbReference type="SUPFAM" id="SSF52540">
    <property type="entry name" value="P-loop containing nucleoside triphosphate hydrolases"/>
    <property type="match status" value="1"/>
</dbReference>
<comment type="caution">
    <text evidence="3">The sequence shown here is derived from an EMBL/GenBank/DDBJ whole genome shotgun (WGS) entry which is preliminary data.</text>
</comment>
<keyword evidence="4" id="KW-1185">Reference proteome</keyword>
<dbReference type="Gene3D" id="2.130.10.10">
    <property type="entry name" value="YVTN repeat-like/Quinoprotein amine dehydrogenase"/>
    <property type="match status" value="2"/>
</dbReference>
<dbReference type="PANTHER" id="PTHR19879">
    <property type="entry name" value="TRANSCRIPTION INITIATION FACTOR TFIID"/>
    <property type="match status" value="1"/>
</dbReference>
<dbReference type="InterPro" id="IPR015943">
    <property type="entry name" value="WD40/YVTN_repeat-like_dom_sf"/>
</dbReference>
<protein>
    <recommendedName>
        <fullName evidence="2">Novel STAND NTPase 1 domain-containing protein</fullName>
    </recommendedName>
</protein>
<feature type="domain" description="Novel STAND NTPase 1" evidence="2">
    <location>
        <begin position="204"/>
        <end position="614"/>
    </location>
</feature>
<evidence type="ECO:0000313" key="3">
    <source>
        <dbReference type="EMBL" id="GAA2518007.1"/>
    </source>
</evidence>
<dbReference type="InterPro" id="IPR049052">
    <property type="entry name" value="nSTAND1"/>
</dbReference>
<feature type="region of interest" description="Disordered" evidence="1">
    <location>
        <begin position="1077"/>
        <end position="1101"/>
    </location>
</feature>
<dbReference type="SUPFAM" id="SSF50494">
    <property type="entry name" value="Trypsin-like serine proteases"/>
    <property type="match status" value="1"/>
</dbReference>
<sequence length="1435" mass="154702">MPASSLPRRARYERGAARVFAPDGEPVGAGFLLDDDLLCTCAHVVAAPDGSRPSQPVEVDFPLLAGAEPGPRVPAVVENWWPEDDIAHLRLTTTVDGTEPLPLADGTENEWNREIRAFGFPPKVSRGVNATGTMRGRQRADLIQLDLTAHGVRIGPGFSGAAVWDPQEEAVVGMLTTRGRGPIGDTAYLLAADRLTDPDALPCPFRGLARFESEHARYFHGRDDEVGKLVRALETRPLTVLVGPSGSGKSSLLRAGLLAAVRKRGTPWALRVPEPADGAPPEDADAWVAEAVTAAWHDAVPDEAARRDRFEAVRAACAGDEAGRRVLRGRLTHELGPPGAVLLLDQFEEYAVASPPGALRAFRALSALAQAPDPAQGGGLRVVLTARSATLEALTAADTSARLDGAVQFLAPMTAEALTRAVEEPVRAVAGLRLEEGLARRLVSDAVDEPGCLPLLQFALTRLWEQRKAHTMTHAAYERTGGVVKALAEYANDALRDCLASTGVSEDTARRLFQQLARPDGQGGFTRRAAPIRQLSPEQAALARALAGRRLLVWDVVERPDPSARAGTVQVVHEALLREWERPAAWLHEGADFLEWHERTARDAAEWDGAGRPDGLLPHGARLAQGLQWLVQRPDDLTGTERAYLEAGRRRQRRGLRRLWGVTALVTVLALLASTLAVSTYRALQRDRAQLRTAAAAELGTLAADVADRSPDSAFRYAAGAWSARHTPQSQQALFGQYVRAADVTSAHSGLWPGAAQWTSMSPDGRAMVVLSRRDGAADLTATVVTGAVDGRPRAARLRGFPTGLRPQSFRDAVSPDGRHYALAVWDGRVLVWDLATAGSGPRRLSGALPERGDVYSPHIDFSDDGSRLLYFFSFETPRPEDDGRTALVRLWDTGTGRALPVPQRVVAQRKPVKAWLPGDGERIAVAGTRAKGEERFLDLYATSSGEHVRRVYGPRTAVNQEPADPYGGVWLDVNDGVRWYALVPGARMPSGSYGGGVTFRDLTGTHLYRDASSVPGETGAYRRVTIRDPRARDRFWSLTLPGRDGSRALGVVGEGTGRRTVLTVEGDTLLRSRAEPMAAAESELSSRPGDAAAVSPDGSRTARLRAGRLEVVGPGARSHHTALPKRAQQLDSWDVHLVWVTRRGADALLVWSDDSTDARLYDAETLRSRRVTWDCGRSGDPAANRPQDVVQTGDGDLVLLCFGDTLVRLDPRSGVQSGGPVRLEDTPVERGMFQDAGRLTARPGHPHQVAVITGPWRADGRIEVWDVRRGTRVARLEGGPLHTSFLNGDAERWVVFTPDGDQLAAFDADRRVVWWDVDREHPRQPTRAVADATGFLGVAPDGTLAVAAAGVSLVSPDDAEPLGHLKDGGENLHAVRIHGDTLHLATDKGTRALRLSPDAWHDTLCAALDGPNSAAQNGRPVLEAAKDTPPCPST</sequence>
<dbReference type="EMBL" id="BAAATM010000003">
    <property type="protein sequence ID" value="GAA2518007.1"/>
    <property type="molecule type" value="Genomic_DNA"/>
</dbReference>
<evidence type="ECO:0000256" key="1">
    <source>
        <dbReference type="SAM" id="MobiDB-lite"/>
    </source>
</evidence>
<dbReference type="Pfam" id="PF20703">
    <property type="entry name" value="nSTAND1"/>
    <property type="match status" value="1"/>
</dbReference>
<name>A0ABP6AL34_9ACTN</name>
<proteinExistence type="predicted"/>